<gene>
    <name evidence="2" type="ORF">PAN31117_00748</name>
</gene>
<organism evidence="2 3">
    <name type="scientific">Pandoraea anapnoica</name>
    <dbReference type="NCBI Taxonomy" id="2508301"/>
    <lineage>
        <taxon>Bacteria</taxon>
        <taxon>Pseudomonadati</taxon>
        <taxon>Pseudomonadota</taxon>
        <taxon>Betaproteobacteria</taxon>
        <taxon>Burkholderiales</taxon>
        <taxon>Burkholderiaceae</taxon>
        <taxon>Pandoraea</taxon>
    </lineage>
</organism>
<accession>A0A5E4ZNX0</accession>
<feature type="domain" description="M23ase beta-sheet core" evidence="1">
    <location>
        <begin position="142"/>
        <end position="239"/>
    </location>
</feature>
<dbReference type="GO" id="GO:0004222">
    <property type="term" value="F:metalloendopeptidase activity"/>
    <property type="evidence" value="ECO:0007669"/>
    <property type="project" value="TreeGrafter"/>
</dbReference>
<protein>
    <submittedName>
        <fullName evidence="2">Peptidase M23B</fullName>
    </submittedName>
</protein>
<dbReference type="RefSeq" id="WP_150737027.1">
    <property type="nucleotide sequence ID" value="NZ_CABPSP010000002.1"/>
</dbReference>
<dbReference type="InterPro" id="IPR050570">
    <property type="entry name" value="Cell_wall_metabolism_enzyme"/>
</dbReference>
<reference evidence="2 3" key="1">
    <citation type="submission" date="2019-08" db="EMBL/GenBank/DDBJ databases">
        <authorList>
            <person name="Peeters C."/>
        </authorList>
    </citation>
    <scope>NUCLEOTIDE SEQUENCE [LARGE SCALE GENOMIC DNA]</scope>
    <source>
        <strain evidence="2 3">LMG 31117</strain>
    </source>
</reference>
<proteinExistence type="predicted"/>
<name>A0A5E4ZNX0_9BURK</name>
<dbReference type="SUPFAM" id="SSF51261">
    <property type="entry name" value="Duplicated hybrid motif"/>
    <property type="match status" value="1"/>
</dbReference>
<sequence length="290" mass="30255">MSFSIPFAKRTRAALDSGLAATVFGLWMVAPLSATAAAGAPLHLHPRLTGPLFAHNGPSAVLPAVSVNQSVCGKITPLSPIPVSAASRWHTSAVQGRASLFVPSTAARAVSSATSFVTPVAGARVSSEFGTRRHPVRRVSHTHTGVDFAAPAGTPVLAAADGRVKFIGFERRGFGHYVVISHRYGSETVYAHLSAMERGLRVGDAVVAGKQIGAVGQTGMATGPHLHFELRRNGNPVDPRPLLSPRGADAVKAQTIATADSGCQSVLNVVPSWHTHGRTGALPRWNDSPL</sequence>
<evidence type="ECO:0000259" key="1">
    <source>
        <dbReference type="Pfam" id="PF01551"/>
    </source>
</evidence>
<dbReference type="PANTHER" id="PTHR21666">
    <property type="entry name" value="PEPTIDASE-RELATED"/>
    <property type="match status" value="1"/>
</dbReference>
<dbReference type="InterPro" id="IPR011055">
    <property type="entry name" value="Dup_hybrid_motif"/>
</dbReference>
<dbReference type="InterPro" id="IPR016047">
    <property type="entry name" value="M23ase_b-sheet_dom"/>
</dbReference>
<evidence type="ECO:0000313" key="3">
    <source>
        <dbReference type="Proteomes" id="UP000383122"/>
    </source>
</evidence>
<dbReference type="AlphaFoldDB" id="A0A5E4ZNX0"/>
<dbReference type="PANTHER" id="PTHR21666:SF290">
    <property type="entry name" value="PEPTIDASE M23 DOMAIN PROTEIN"/>
    <property type="match status" value="1"/>
</dbReference>
<dbReference type="CDD" id="cd12797">
    <property type="entry name" value="M23_peptidase"/>
    <property type="match status" value="1"/>
</dbReference>
<dbReference type="OrthoDB" id="9815245at2"/>
<dbReference type="Proteomes" id="UP000383122">
    <property type="component" value="Unassembled WGS sequence"/>
</dbReference>
<dbReference type="Pfam" id="PF01551">
    <property type="entry name" value="Peptidase_M23"/>
    <property type="match status" value="1"/>
</dbReference>
<dbReference type="EMBL" id="CABPSP010000002">
    <property type="protein sequence ID" value="VVE62075.1"/>
    <property type="molecule type" value="Genomic_DNA"/>
</dbReference>
<dbReference type="Gene3D" id="2.70.70.10">
    <property type="entry name" value="Glucose Permease (Domain IIA)"/>
    <property type="match status" value="1"/>
</dbReference>
<evidence type="ECO:0000313" key="2">
    <source>
        <dbReference type="EMBL" id="VVE62075.1"/>
    </source>
</evidence>
<keyword evidence="3" id="KW-1185">Reference proteome</keyword>